<evidence type="ECO:0000313" key="3">
    <source>
        <dbReference type="Proteomes" id="UP001172102"/>
    </source>
</evidence>
<dbReference type="EMBL" id="JAUKUA010000003">
    <property type="protein sequence ID" value="KAK0719586.1"/>
    <property type="molecule type" value="Genomic_DNA"/>
</dbReference>
<accession>A0AA40E0A8</accession>
<comment type="caution">
    <text evidence="2">The sequence shown here is derived from an EMBL/GenBank/DDBJ whole genome shotgun (WGS) entry which is preliminary data.</text>
</comment>
<reference evidence="2" key="1">
    <citation type="submission" date="2023-06" db="EMBL/GenBank/DDBJ databases">
        <title>Genome-scale phylogeny and comparative genomics of the fungal order Sordariales.</title>
        <authorList>
            <consortium name="Lawrence Berkeley National Laboratory"/>
            <person name="Hensen N."/>
            <person name="Bonometti L."/>
            <person name="Westerberg I."/>
            <person name="Brannstrom I.O."/>
            <person name="Guillou S."/>
            <person name="Cros-Aarteil S."/>
            <person name="Calhoun S."/>
            <person name="Haridas S."/>
            <person name="Kuo A."/>
            <person name="Mondo S."/>
            <person name="Pangilinan J."/>
            <person name="Riley R."/>
            <person name="Labutti K."/>
            <person name="Andreopoulos B."/>
            <person name="Lipzen A."/>
            <person name="Chen C."/>
            <person name="Yanf M."/>
            <person name="Daum C."/>
            <person name="Ng V."/>
            <person name="Clum A."/>
            <person name="Steindorff A."/>
            <person name="Ohm R."/>
            <person name="Martin F."/>
            <person name="Silar P."/>
            <person name="Natvig D."/>
            <person name="Lalanne C."/>
            <person name="Gautier V."/>
            <person name="Ament-Velasquez S.L."/>
            <person name="Kruys A."/>
            <person name="Hutchinson M.I."/>
            <person name="Powell A.J."/>
            <person name="Barry K."/>
            <person name="Miller A.N."/>
            <person name="Grigoriev I.V."/>
            <person name="Debuchy R."/>
            <person name="Gladieux P."/>
            <person name="Thoren M.H."/>
            <person name="Johannesson H."/>
        </authorList>
    </citation>
    <scope>NUCLEOTIDE SEQUENCE</scope>
    <source>
        <strain evidence="2">SMH4607-1</strain>
    </source>
</reference>
<sequence length="244" mass="27081">MGVRAKAAKWESIQAQVYWYGDENRAGQVGSNDDSSIRQTQIFKWVKCLHNTEPHARQECGSFGGTVGGPLRWHVTAWRWYTRPRTPKALMGRLARGDKTSPVAMDRGGCDTLGNPYSDTHSPYSPISGPSIGGNNALRLEKTASAKRMCRRGRLRRNTKFETETDKGGKLGRRQQTETIHMESALSGRQEPSRRGGGECLLPLNGPRHHHRNCARRDDIGDGGLGAHFAPRKRETAANAPRVL</sequence>
<evidence type="ECO:0000313" key="2">
    <source>
        <dbReference type="EMBL" id="KAK0719586.1"/>
    </source>
</evidence>
<feature type="compositionally biased region" description="Basic and acidic residues" evidence="1">
    <location>
        <begin position="160"/>
        <end position="169"/>
    </location>
</feature>
<keyword evidence="3" id="KW-1185">Reference proteome</keyword>
<protein>
    <submittedName>
        <fullName evidence="2">Uncharacterized protein</fullName>
    </submittedName>
</protein>
<dbReference type="AlphaFoldDB" id="A0AA40E0A8"/>
<feature type="region of interest" description="Disordered" evidence="1">
    <location>
        <begin position="160"/>
        <end position="244"/>
    </location>
</feature>
<evidence type="ECO:0000256" key="1">
    <source>
        <dbReference type="SAM" id="MobiDB-lite"/>
    </source>
</evidence>
<gene>
    <name evidence="2" type="ORF">B0H67DRAFT_157065</name>
</gene>
<dbReference type="Proteomes" id="UP001172102">
    <property type="component" value="Unassembled WGS sequence"/>
</dbReference>
<organism evidence="2 3">
    <name type="scientific">Lasiosphaeris hirsuta</name>
    <dbReference type="NCBI Taxonomy" id="260670"/>
    <lineage>
        <taxon>Eukaryota</taxon>
        <taxon>Fungi</taxon>
        <taxon>Dikarya</taxon>
        <taxon>Ascomycota</taxon>
        <taxon>Pezizomycotina</taxon>
        <taxon>Sordariomycetes</taxon>
        <taxon>Sordariomycetidae</taxon>
        <taxon>Sordariales</taxon>
        <taxon>Lasiosphaeriaceae</taxon>
        <taxon>Lasiosphaeris</taxon>
    </lineage>
</organism>
<proteinExistence type="predicted"/>
<name>A0AA40E0A8_9PEZI</name>